<evidence type="ECO:0000256" key="1">
    <source>
        <dbReference type="ARBA" id="ARBA00010928"/>
    </source>
</evidence>
<feature type="region of interest" description="Disordered" evidence="2">
    <location>
        <begin position="615"/>
        <end position="733"/>
    </location>
</feature>
<keyword evidence="5" id="KW-1185">Reference proteome</keyword>
<dbReference type="InterPro" id="IPR048739">
    <property type="entry name" value="CEP104_N"/>
</dbReference>
<feature type="compositionally biased region" description="Pro residues" evidence="2">
    <location>
        <begin position="477"/>
        <end position="488"/>
    </location>
</feature>
<dbReference type="Pfam" id="PF22725">
    <property type="entry name" value="GFO_IDH_MocA_C3"/>
    <property type="match status" value="1"/>
</dbReference>
<dbReference type="SUPFAM" id="SSF51735">
    <property type="entry name" value="NAD(P)-binding Rossmann-fold domains"/>
    <property type="match status" value="1"/>
</dbReference>
<dbReference type="Gene3D" id="1.25.10.10">
    <property type="entry name" value="Leucine-rich Repeat Variant"/>
    <property type="match status" value="1"/>
</dbReference>
<feature type="compositionally biased region" description="Pro residues" evidence="2">
    <location>
        <begin position="496"/>
        <end position="513"/>
    </location>
</feature>
<evidence type="ECO:0000256" key="2">
    <source>
        <dbReference type="SAM" id="MobiDB-lite"/>
    </source>
</evidence>
<dbReference type="GO" id="GO:0000166">
    <property type="term" value="F:nucleotide binding"/>
    <property type="evidence" value="ECO:0007669"/>
    <property type="project" value="InterPro"/>
</dbReference>
<dbReference type="GO" id="GO:0005929">
    <property type="term" value="C:cilium"/>
    <property type="evidence" value="ECO:0007669"/>
    <property type="project" value="TreeGrafter"/>
</dbReference>
<sequence>MSEKVRVGILSTASIVGKVLPGLKHGMEVVGVASRDRQKAQEFCKEHDCGEGMLYDEMLARDDVDVLYVPLPTGLRNEKIVQAISRGKHIYSEKPMGGTVAELADIIKQCEEKGLQWMDGTMWYHSIRTREIEKKLSGGELGQVLRVSASFTFMAPDEAWLQGGNGRTDKSREPMGCLGDQGWYPLSAILWAFGWIMPEKVVCTHVTLNKVDTIVHCAGTLWFPGNRSAVFDCGCTAPHRSQYEVVCEKGTIRVDDLVGGQQRSGNFTAYETPFVGSAEYVQGDVMGKDQVMKAEACDHVNALVDDLASCIKGIKAGGKPDPDWPKRSLAVHKVMSAVFESAQKGGAAVDITGGYPGVQFLSHQSKIATKIELFTGLASASGATVEAVQFKRLGYLSLDSNERSQFQARELKSVYVDVVAQFLRILFHKCHINRYNALNQVGLIALSCLGEVVPPAEMPVQVVPAASAVVSAPPKVPVPEAKQPPPVASPVAAPQAPSPVVEPPPPPPAPTTPTPRQQPTISKVVSDLADLDETKYDAKTLERLRNLVLEKQQCVETEDYGGAKRCKDAILMLKQKGLQICELEEQKRAAVENEEYDTAKSLKLEIDRLRGECERAGEEKEPMQTPQASAQRRSPQPQQRSAPCQAATARTAAAAQATPPAPVRVSLENFEAPPMSAAAPSQGRRSYRSVTEDEAATASFPDEMPVTPSAGSTAKPYPSSARAGDRGAGDRAAGFRSAANGMRGYASEESIPDAKHPLGGVPNLEDLGQPDPIPTHLQAEAEPLCSVFGSYIIQCVYSKSWSLRDAALQKLALQIAHPENLNVQDADRLLSAYVAILVRTIPDKNVQVFHSSSLLLKAVCNDLISGASFGRARQASLEPLLVPLAERLGDGNARVEKTARDAHWDIARSVGAAFSAQHLLRAPKKKTVPPRVFSSRLQLLAALVSEFGVQPKSHDGIALEPAAQLAMEWFSNPAAEVRESAVKLMAACYIHVGLSRIEMYLANLRQAQREVFDAEFQRVSHAKALGPGQPSAQGAGLAEGHQSVDASEAEDSDESLDEFFCQFCGREDPNFTLAALDIHYWRECPMLSACKLCEQVIEISRMHWHLMEECEVGEAAVAEARRFSADRCPLCFCRVCPAGTSPDERDWQEHLLVMGCHSNPRVRSSAVS</sequence>
<evidence type="ECO:0000313" key="4">
    <source>
        <dbReference type="EMBL" id="CAE6935094.1"/>
    </source>
</evidence>
<dbReference type="InterPro" id="IPR016024">
    <property type="entry name" value="ARM-type_fold"/>
</dbReference>
<dbReference type="Gene3D" id="3.40.50.720">
    <property type="entry name" value="NAD(P)-binding Rossmann-like Domain"/>
    <property type="match status" value="1"/>
</dbReference>
<accession>A0A812GX20</accession>
<dbReference type="AlphaFoldDB" id="A0A812GX20"/>
<name>A0A812GX20_9DINO</name>
<organism evidence="4 5">
    <name type="scientific">Symbiodinium natans</name>
    <dbReference type="NCBI Taxonomy" id="878477"/>
    <lineage>
        <taxon>Eukaryota</taxon>
        <taxon>Sar</taxon>
        <taxon>Alveolata</taxon>
        <taxon>Dinophyceae</taxon>
        <taxon>Suessiales</taxon>
        <taxon>Symbiodiniaceae</taxon>
        <taxon>Symbiodinium</taxon>
    </lineage>
</organism>
<dbReference type="PANTHER" id="PTHR13371">
    <property type="entry name" value="GLYCINE-, GLUTAMATE-, THIENYLCYCLOHEXYLPIPERIDINE-BINDING PROTEIN"/>
    <property type="match status" value="1"/>
</dbReference>
<dbReference type="Pfam" id="PF21039">
    <property type="entry name" value="CEP104_ZnF"/>
    <property type="match status" value="1"/>
</dbReference>
<dbReference type="InterPro" id="IPR055170">
    <property type="entry name" value="GFO_IDH_MocA-like_dom"/>
</dbReference>
<feature type="compositionally biased region" description="Low complexity" evidence="2">
    <location>
        <begin position="626"/>
        <end position="658"/>
    </location>
</feature>
<dbReference type="Pfam" id="PF21040">
    <property type="entry name" value="CEP104-like_TOG"/>
    <property type="match status" value="1"/>
</dbReference>
<dbReference type="InterPro" id="IPR000683">
    <property type="entry name" value="Gfo/Idh/MocA-like_OxRdtase_N"/>
</dbReference>
<dbReference type="InterPro" id="IPR052607">
    <property type="entry name" value="CEP104-like"/>
</dbReference>
<evidence type="ECO:0000313" key="5">
    <source>
        <dbReference type="Proteomes" id="UP000604046"/>
    </source>
</evidence>
<dbReference type="Proteomes" id="UP000604046">
    <property type="component" value="Unassembled WGS sequence"/>
</dbReference>
<dbReference type="OrthoDB" id="66599at2759"/>
<feature type="region of interest" description="Disordered" evidence="2">
    <location>
        <begin position="477"/>
        <end position="520"/>
    </location>
</feature>
<protein>
    <submittedName>
        <fullName evidence="4">CEP104 protein</fullName>
    </submittedName>
</protein>
<dbReference type="SMART" id="SM01349">
    <property type="entry name" value="TOG"/>
    <property type="match status" value="1"/>
</dbReference>
<dbReference type="InterPro" id="IPR034085">
    <property type="entry name" value="TOG"/>
</dbReference>
<dbReference type="InterPro" id="IPR048738">
    <property type="entry name" value="CEP104_Znf"/>
</dbReference>
<dbReference type="EMBL" id="CAJNDS010000050">
    <property type="protein sequence ID" value="CAE6935094.1"/>
    <property type="molecule type" value="Genomic_DNA"/>
</dbReference>
<feature type="domain" description="TOG" evidence="3">
    <location>
        <begin position="776"/>
        <end position="1028"/>
    </location>
</feature>
<feature type="region of interest" description="Disordered" evidence="2">
    <location>
        <begin position="1026"/>
        <end position="1049"/>
    </location>
</feature>
<evidence type="ECO:0000259" key="3">
    <source>
        <dbReference type="SMART" id="SM01349"/>
    </source>
</evidence>
<comment type="caution">
    <text evidence="4">The sequence shown here is derived from an EMBL/GenBank/DDBJ whole genome shotgun (WGS) entry which is preliminary data.</text>
</comment>
<dbReference type="InterPro" id="IPR036291">
    <property type="entry name" value="NAD(P)-bd_dom_sf"/>
</dbReference>
<dbReference type="Pfam" id="PF21038">
    <property type="entry name" value="CEP104_N"/>
    <property type="match status" value="1"/>
</dbReference>
<proteinExistence type="inferred from homology"/>
<gene>
    <name evidence="4" type="primary">CEP104</name>
    <name evidence="4" type="ORF">SNAT2548_LOCUS995</name>
</gene>
<dbReference type="Gene3D" id="3.30.360.10">
    <property type="entry name" value="Dihydrodipicolinate Reductase, domain 2"/>
    <property type="match status" value="1"/>
</dbReference>
<dbReference type="PANTHER" id="PTHR13371:SF0">
    <property type="entry name" value="CENTROSOMAL PROTEIN OF 104 KDA"/>
    <property type="match status" value="1"/>
</dbReference>
<dbReference type="Pfam" id="PF01408">
    <property type="entry name" value="GFO_IDH_MocA"/>
    <property type="match status" value="1"/>
</dbReference>
<comment type="similarity">
    <text evidence="1">Belongs to the Gfo/Idh/MocA family.</text>
</comment>
<dbReference type="InterPro" id="IPR011989">
    <property type="entry name" value="ARM-like"/>
</dbReference>
<dbReference type="SUPFAM" id="SSF55347">
    <property type="entry name" value="Glyceraldehyde-3-phosphate dehydrogenase-like, C-terminal domain"/>
    <property type="match status" value="1"/>
</dbReference>
<dbReference type="SUPFAM" id="SSF48371">
    <property type="entry name" value="ARM repeat"/>
    <property type="match status" value="1"/>
</dbReference>
<reference evidence="4" key="1">
    <citation type="submission" date="2021-02" db="EMBL/GenBank/DDBJ databases">
        <authorList>
            <person name="Dougan E. K."/>
            <person name="Rhodes N."/>
            <person name="Thang M."/>
            <person name="Chan C."/>
        </authorList>
    </citation>
    <scope>NUCLEOTIDE SEQUENCE</scope>
</reference>